<dbReference type="Pfam" id="PF01266">
    <property type="entry name" value="DAO"/>
    <property type="match status" value="1"/>
</dbReference>
<comment type="caution">
    <text evidence="3">The sequence shown here is derived from an EMBL/GenBank/DDBJ whole genome shotgun (WGS) entry which is preliminary data.</text>
</comment>
<feature type="domain" description="FAD dependent oxidoreductase" evidence="2">
    <location>
        <begin position="37"/>
        <end position="383"/>
    </location>
</feature>
<dbReference type="Proteomes" id="UP001589692">
    <property type="component" value="Unassembled WGS sequence"/>
</dbReference>
<evidence type="ECO:0000259" key="2">
    <source>
        <dbReference type="Pfam" id="PF01266"/>
    </source>
</evidence>
<reference evidence="3 4" key="1">
    <citation type="submission" date="2024-09" db="EMBL/GenBank/DDBJ databases">
        <authorList>
            <person name="Sun Q."/>
            <person name="Mori K."/>
        </authorList>
    </citation>
    <scope>NUCLEOTIDE SEQUENCE [LARGE SCALE GENOMIC DNA]</scope>
    <source>
        <strain evidence="3 4">TBRC 4938</strain>
    </source>
</reference>
<protein>
    <submittedName>
        <fullName evidence="3">NAD(P)/FAD-dependent oxidoreductase</fullName>
        <ecNumber evidence="3">1.-.-.-</ecNumber>
    </submittedName>
</protein>
<evidence type="ECO:0000313" key="4">
    <source>
        <dbReference type="Proteomes" id="UP001589692"/>
    </source>
</evidence>
<dbReference type="EMBL" id="JBHMAA010000004">
    <property type="protein sequence ID" value="MFB9947796.1"/>
    <property type="molecule type" value="Genomic_DNA"/>
</dbReference>
<evidence type="ECO:0000256" key="1">
    <source>
        <dbReference type="ARBA" id="ARBA00023002"/>
    </source>
</evidence>
<dbReference type="EC" id="1.-.-.-" evidence="3"/>
<dbReference type="SUPFAM" id="SSF51905">
    <property type="entry name" value="FAD/NAD(P)-binding domain"/>
    <property type="match status" value="1"/>
</dbReference>
<sequence length="411" mass="43606">MGHADNPAGCGGQSSGLAPPDLAAPDFMARDLPASVDLVILGGGIMGLWAAVKAEQLGIGTLLVDAGRLAQGASGGLLGALMPHMPDRWNDKKQFQFDALLSLEDEIAGLEAATGVGCGYRRSGRLIPLPKPHLRTIALRHSQDAEACWHQRGRRFHWRVLDRPPLAGWPDASFCNAGLVHDTFAARVSPRGLTSALAAFLRSARHVRVIEGMEAERIEPKAGRVVFRGGESVAFGHCIVAAGHRSFPLVEAVSPPLPRPVGQPVKGQAALLKAEADPALPVVFLNGLYVVAHEGGQVAVGSTSEDVFDDPSSTDDRLEDLVIRARELVPALRAAPVVERWAGLRPKAIDRDPMVGPHPDHARLIALTGGFKVSFGLAHELAAAALNAVISREIRLPASFTLENHLAVASR</sequence>
<dbReference type="RefSeq" id="WP_377255945.1">
    <property type="nucleotide sequence ID" value="NZ_JBHMAA010000004.1"/>
</dbReference>
<name>A0ABV6AB51_9HYPH</name>
<dbReference type="GO" id="GO:0016491">
    <property type="term" value="F:oxidoreductase activity"/>
    <property type="evidence" value="ECO:0007669"/>
    <property type="project" value="UniProtKB-KW"/>
</dbReference>
<dbReference type="Gene3D" id="3.50.50.60">
    <property type="entry name" value="FAD/NAD(P)-binding domain"/>
    <property type="match status" value="1"/>
</dbReference>
<dbReference type="PANTHER" id="PTHR13847">
    <property type="entry name" value="SARCOSINE DEHYDROGENASE-RELATED"/>
    <property type="match status" value="1"/>
</dbReference>
<dbReference type="InterPro" id="IPR006076">
    <property type="entry name" value="FAD-dep_OxRdtase"/>
</dbReference>
<organism evidence="3 4">
    <name type="scientific">Rhizobium puerariae</name>
    <dbReference type="NCBI Taxonomy" id="1585791"/>
    <lineage>
        <taxon>Bacteria</taxon>
        <taxon>Pseudomonadati</taxon>
        <taxon>Pseudomonadota</taxon>
        <taxon>Alphaproteobacteria</taxon>
        <taxon>Hyphomicrobiales</taxon>
        <taxon>Rhizobiaceae</taxon>
        <taxon>Rhizobium/Agrobacterium group</taxon>
        <taxon>Rhizobium</taxon>
    </lineage>
</organism>
<keyword evidence="4" id="KW-1185">Reference proteome</keyword>
<dbReference type="PANTHER" id="PTHR13847:SF289">
    <property type="entry name" value="GLYCINE OXIDASE"/>
    <property type="match status" value="1"/>
</dbReference>
<dbReference type="Gene3D" id="3.30.9.10">
    <property type="entry name" value="D-Amino Acid Oxidase, subunit A, domain 2"/>
    <property type="match status" value="1"/>
</dbReference>
<proteinExistence type="predicted"/>
<evidence type="ECO:0000313" key="3">
    <source>
        <dbReference type="EMBL" id="MFB9947796.1"/>
    </source>
</evidence>
<dbReference type="InterPro" id="IPR036188">
    <property type="entry name" value="FAD/NAD-bd_sf"/>
</dbReference>
<gene>
    <name evidence="3" type="ORF">ACFFP0_03000</name>
</gene>
<accession>A0ABV6AB51</accession>
<keyword evidence="1 3" id="KW-0560">Oxidoreductase</keyword>